<keyword evidence="2" id="KW-0342">GTP-binding</keyword>
<evidence type="ECO:0000256" key="2">
    <source>
        <dbReference type="ARBA" id="ARBA00023134"/>
    </source>
</evidence>
<dbReference type="PRINTS" id="PR00326">
    <property type="entry name" value="GTP1OBG"/>
</dbReference>
<organism evidence="5 6">
    <name type="scientific">Microtus ochrogaster</name>
    <name type="common">Prairie vole</name>
    <dbReference type="NCBI Taxonomy" id="79684"/>
    <lineage>
        <taxon>Eukaryota</taxon>
        <taxon>Metazoa</taxon>
        <taxon>Chordata</taxon>
        <taxon>Craniata</taxon>
        <taxon>Vertebrata</taxon>
        <taxon>Euteleostomi</taxon>
        <taxon>Mammalia</taxon>
        <taxon>Eutheria</taxon>
        <taxon>Euarchontoglires</taxon>
        <taxon>Glires</taxon>
        <taxon>Rodentia</taxon>
        <taxon>Myomorpha</taxon>
        <taxon>Muroidea</taxon>
        <taxon>Cricetidae</taxon>
        <taxon>Arvicolinae</taxon>
        <taxon>Microtus</taxon>
    </lineage>
</organism>
<dbReference type="SUPFAM" id="SSF82051">
    <property type="entry name" value="Obg GTP-binding protein N-terminal domain"/>
    <property type="match status" value="1"/>
</dbReference>
<dbReference type="InterPro" id="IPR027417">
    <property type="entry name" value="P-loop_NTPase"/>
</dbReference>
<keyword evidence="5" id="KW-1185">Reference proteome</keyword>
<protein>
    <submittedName>
        <fullName evidence="6">Mitochondrial ribosome-associated GTPase 2 isoform X5</fullName>
    </submittedName>
</protein>
<dbReference type="GeneID" id="101988847"/>
<dbReference type="PANTHER" id="PTHR11702:SF31">
    <property type="entry name" value="MITOCHONDRIAL RIBOSOME-ASSOCIATED GTPASE 2"/>
    <property type="match status" value="1"/>
</dbReference>
<sequence length="341" mass="36434">MGRRLTLFPRRDPHHSESAHRLRIWKGVGCGGTRLVSALGGKGKQFSVNSRPARAIWAMIPTRFVLARSSAVLGVSEWAALKPSQLHALQASSRLLSLGIQDRAKHREAPGKKPLSEKKLKRHFVDRRRVLVRGGNGGSGISCFHSEPRKEFGGPDGGDGGNGGHIILRVDRQVKSLSSVLSRYQGFSGEDGGSKNCSGRGGAILYIQVPVGTLVKEGGEVVADLSHPGDEYVAALGGAGGKGNRFFLANDNRAPVTCTPGQPGQERVLYLELKTVAHAGMVGFPNAGKSSLLRAISNAKPAVASYPFTTLNPHVGIVHYEGHQQWPTSRASSEAHTRTRA</sequence>
<evidence type="ECO:0000259" key="4">
    <source>
        <dbReference type="PROSITE" id="PS51883"/>
    </source>
</evidence>
<dbReference type="InterPro" id="IPR006073">
    <property type="entry name" value="GTP-bd"/>
</dbReference>
<proteinExistence type="predicted"/>
<gene>
    <name evidence="6" type="primary">Mtg2</name>
</gene>
<dbReference type="PROSITE" id="PS51883">
    <property type="entry name" value="OBG"/>
    <property type="match status" value="1"/>
</dbReference>
<evidence type="ECO:0000313" key="5">
    <source>
        <dbReference type="Proteomes" id="UP000694915"/>
    </source>
</evidence>
<dbReference type="PANTHER" id="PTHR11702">
    <property type="entry name" value="DEVELOPMENTALLY REGULATED GTP-BINDING PROTEIN-RELATED"/>
    <property type="match status" value="1"/>
</dbReference>
<dbReference type="RefSeq" id="XP_026643037.1">
    <property type="nucleotide sequence ID" value="XM_026787236.1"/>
</dbReference>
<dbReference type="Pfam" id="PF01018">
    <property type="entry name" value="GTP1_OBG"/>
    <property type="match status" value="1"/>
</dbReference>
<dbReference type="Proteomes" id="UP000694915">
    <property type="component" value="Linkage group LG8"/>
</dbReference>
<dbReference type="PROSITE" id="PS51710">
    <property type="entry name" value="G_OBG"/>
    <property type="match status" value="1"/>
</dbReference>
<dbReference type="InterPro" id="IPR006169">
    <property type="entry name" value="GTP1_OBG_dom"/>
</dbReference>
<feature type="domain" description="Obg" evidence="4">
    <location>
        <begin position="122"/>
        <end position="276"/>
    </location>
</feature>
<accession>A0ABM1UM25</accession>
<name>A0ABM1UM25_MICOH</name>
<dbReference type="Pfam" id="PF01926">
    <property type="entry name" value="MMR_HSR1"/>
    <property type="match status" value="1"/>
</dbReference>
<dbReference type="InterPro" id="IPR045086">
    <property type="entry name" value="OBG_GTPase"/>
</dbReference>
<evidence type="ECO:0000313" key="6">
    <source>
        <dbReference type="RefSeq" id="XP_026643037.1"/>
    </source>
</evidence>
<evidence type="ECO:0000256" key="1">
    <source>
        <dbReference type="ARBA" id="ARBA00022741"/>
    </source>
</evidence>
<dbReference type="InterPro" id="IPR031167">
    <property type="entry name" value="G_OBG"/>
</dbReference>
<dbReference type="SUPFAM" id="SSF52540">
    <property type="entry name" value="P-loop containing nucleoside triphosphate hydrolases"/>
    <property type="match status" value="1"/>
</dbReference>
<dbReference type="Gene3D" id="3.40.50.300">
    <property type="entry name" value="P-loop containing nucleotide triphosphate hydrolases"/>
    <property type="match status" value="1"/>
</dbReference>
<reference evidence="6" key="1">
    <citation type="submission" date="2025-08" db="UniProtKB">
        <authorList>
            <consortium name="RefSeq"/>
        </authorList>
    </citation>
    <scope>IDENTIFICATION</scope>
</reference>
<dbReference type="Gene3D" id="2.70.210.12">
    <property type="entry name" value="GTP1/OBG domain"/>
    <property type="match status" value="1"/>
</dbReference>
<evidence type="ECO:0000259" key="3">
    <source>
        <dbReference type="PROSITE" id="PS51710"/>
    </source>
</evidence>
<dbReference type="InterPro" id="IPR036726">
    <property type="entry name" value="GTP1_OBG_dom_sf"/>
</dbReference>
<keyword evidence="1" id="KW-0547">Nucleotide-binding</keyword>
<feature type="domain" description="OBG-type G" evidence="3">
    <location>
        <begin position="277"/>
        <end position="341"/>
    </location>
</feature>